<feature type="transmembrane region" description="Helical" evidence="7">
    <location>
        <begin position="268"/>
        <end position="290"/>
    </location>
</feature>
<feature type="transmembrane region" description="Helical" evidence="7">
    <location>
        <begin position="753"/>
        <end position="775"/>
    </location>
</feature>
<dbReference type="Pfam" id="PF02687">
    <property type="entry name" value="FtsX"/>
    <property type="match status" value="2"/>
</dbReference>
<dbReference type="RefSeq" id="WP_015924112.1">
    <property type="nucleotide sequence ID" value="NC_011898.1"/>
</dbReference>
<evidence type="ECO:0000256" key="6">
    <source>
        <dbReference type="ARBA" id="ARBA00038076"/>
    </source>
</evidence>
<dbReference type="AlphaFoldDB" id="B8I716"/>
<feature type="transmembrane region" description="Helical" evidence="7">
    <location>
        <begin position="325"/>
        <end position="345"/>
    </location>
</feature>
<evidence type="ECO:0000256" key="5">
    <source>
        <dbReference type="ARBA" id="ARBA00023136"/>
    </source>
</evidence>
<dbReference type="eggNOG" id="COG0577">
    <property type="taxonomic scope" value="Bacteria"/>
</dbReference>
<feature type="transmembrane region" description="Helical" evidence="7">
    <location>
        <begin position="795"/>
        <end position="817"/>
    </location>
</feature>
<feature type="transmembrane region" description="Helical" evidence="7">
    <location>
        <begin position="697"/>
        <end position="722"/>
    </location>
</feature>
<keyword evidence="3 7" id="KW-0812">Transmembrane</keyword>
<dbReference type="Proteomes" id="UP000001349">
    <property type="component" value="Chromosome"/>
</dbReference>
<dbReference type="GO" id="GO:0005886">
    <property type="term" value="C:plasma membrane"/>
    <property type="evidence" value="ECO:0007669"/>
    <property type="project" value="UniProtKB-SubCell"/>
</dbReference>
<protein>
    <recommendedName>
        <fullName evidence="8">ABC3 transporter permease C-terminal domain-containing protein</fullName>
    </recommendedName>
</protein>
<evidence type="ECO:0000256" key="2">
    <source>
        <dbReference type="ARBA" id="ARBA00022475"/>
    </source>
</evidence>
<proteinExistence type="inferred from homology"/>
<dbReference type="STRING" id="394503.Ccel_0558"/>
<keyword evidence="2" id="KW-1003">Cell membrane</keyword>
<evidence type="ECO:0000256" key="3">
    <source>
        <dbReference type="ARBA" id="ARBA00022692"/>
    </source>
</evidence>
<dbReference type="InterPro" id="IPR003838">
    <property type="entry name" value="ABC3_permease_C"/>
</dbReference>
<reference evidence="9 10" key="1">
    <citation type="submission" date="2009-01" db="EMBL/GenBank/DDBJ databases">
        <title>Complete sequence of Clostridium cellulolyticum H10.</title>
        <authorList>
            <consortium name="US DOE Joint Genome Institute"/>
            <person name="Lucas S."/>
            <person name="Copeland A."/>
            <person name="Lapidus A."/>
            <person name="Glavina del Rio T."/>
            <person name="Dalin E."/>
            <person name="Tice H."/>
            <person name="Bruce D."/>
            <person name="Goodwin L."/>
            <person name="Pitluck S."/>
            <person name="Chertkov O."/>
            <person name="Saunders E."/>
            <person name="Brettin T."/>
            <person name="Detter J.C."/>
            <person name="Han C."/>
            <person name="Larimer F."/>
            <person name="Land M."/>
            <person name="Hauser L."/>
            <person name="Kyrpides N."/>
            <person name="Ivanova N."/>
            <person name="Zhou J."/>
            <person name="Richardson P."/>
        </authorList>
    </citation>
    <scope>NUCLEOTIDE SEQUENCE [LARGE SCALE GENOMIC DNA]</scope>
    <source>
        <strain evidence="10">ATCC 35319 / DSM 5812 / JCM 6584 / H10</strain>
    </source>
</reference>
<dbReference type="PANTHER" id="PTHR30572:SF4">
    <property type="entry name" value="ABC TRANSPORTER PERMEASE YTRF"/>
    <property type="match status" value="1"/>
</dbReference>
<evidence type="ECO:0000313" key="10">
    <source>
        <dbReference type="Proteomes" id="UP000001349"/>
    </source>
</evidence>
<keyword evidence="5 7" id="KW-0472">Membrane</keyword>
<sequence length="831" mass="92561" precursor="true">MMFPTDNRLVIKKITVRTIKANKVRNIFVITAIALTAFLLSTIFSIGISGTESIQLQKIRTMGTIEHGGLTFPTDEQIKKLKSLDYIEDVGIMAHAGDIIETPDMGNLSLSLFWFDKTEWEKLRVPAMNNIKGKYPQEYNEIMVSDWILKRIGITNPKIGMDIPIKYGKVGGTDSEATNENFKLSAYYTEYSNLRSGNAGMLYVSKAFLDKNGVTPENSGTATIRFKSQKNIGEQFEKLSREVTASPNQKWKMVPLYETVNGDRLSTIIGLSALILFIMLSSYLLIYNVLYISVSKDVRFYGLLKTVGTTPKQIRAIVTGQAMRLTALGIPLGLALGAAVSFVAVPFALSGATIDTGIKISFNPIIYVGAAVFSLVTTLISSIKPAGMAATISPIEAVRYTGTDVSRKLRKVSKVGKVQKMAFRNVFRNRRRAAVVFLSLFMGITTFILVNTLVLSMDTENYVNSYIDNDFTLTNNTFFQNGTGIKQKFDNDFMSTFKRIEGITEIRKVSQKIVTLKYDDNLYKEHLEEFGKRHNTQMPTGDEIEKNPRFFWSNLVGLDMEYIKKLNKTLGEPIDVEAFEAGRIALFSTNNPKHFKVGSDIVFTADEKEYSLKLGGFLPERTAFNGGMGPAPLVYISNDYMKKLFNNPVFCSVTMNAEVDKEAHVLKQLKELTANDNEISLDSRLETLEQFRSSKTMLYILGGGMSLILALIGILNFVNVMVTGVNTRRHEFAVLESIGMTPRQLKRMLSLEGLIYAIISCGLVATLGAALNIWVFSLFKKQADYAIFTFPTIPLVLSVVIVFAVCILVPVAAYVTTTKDTVTERLRSVEG</sequence>
<gene>
    <name evidence="9" type="ordered locus">Ccel_0558</name>
</gene>
<dbReference type="HOGENOM" id="CLU_010964_1_0_9"/>
<name>B8I716_RUMCH</name>
<evidence type="ECO:0000256" key="7">
    <source>
        <dbReference type="SAM" id="Phobius"/>
    </source>
</evidence>
<dbReference type="GO" id="GO:0022857">
    <property type="term" value="F:transmembrane transporter activity"/>
    <property type="evidence" value="ECO:0007669"/>
    <property type="project" value="TreeGrafter"/>
</dbReference>
<evidence type="ECO:0000313" key="9">
    <source>
        <dbReference type="EMBL" id="ACL74940.1"/>
    </source>
</evidence>
<keyword evidence="4 7" id="KW-1133">Transmembrane helix</keyword>
<feature type="transmembrane region" description="Helical" evidence="7">
    <location>
        <begin position="27"/>
        <end position="48"/>
    </location>
</feature>
<dbReference type="KEGG" id="cce:Ccel_0558"/>
<feature type="domain" description="ABC3 transporter permease C-terminal" evidence="8">
    <location>
        <begin position="273"/>
        <end position="394"/>
    </location>
</feature>
<keyword evidence="10" id="KW-1185">Reference proteome</keyword>
<feature type="domain" description="ABC3 transporter permease C-terminal" evidence="8">
    <location>
        <begin position="705"/>
        <end position="817"/>
    </location>
</feature>
<accession>B8I716</accession>
<feature type="transmembrane region" description="Helical" evidence="7">
    <location>
        <begin position="365"/>
        <end position="383"/>
    </location>
</feature>
<dbReference type="PANTHER" id="PTHR30572">
    <property type="entry name" value="MEMBRANE COMPONENT OF TRANSPORTER-RELATED"/>
    <property type="match status" value="1"/>
</dbReference>
<dbReference type="OrthoDB" id="1694171at2"/>
<comment type="subcellular location">
    <subcellularLocation>
        <location evidence="1">Cell membrane</location>
        <topology evidence="1">Multi-pass membrane protein</topology>
    </subcellularLocation>
</comment>
<comment type="similarity">
    <text evidence="6">Belongs to the ABC-4 integral membrane protein family.</text>
</comment>
<evidence type="ECO:0000256" key="4">
    <source>
        <dbReference type="ARBA" id="ARBA00022989"/>
    </source>
</evidence>
<feature type="transmembrane region" description="Helical" evidence="7">
    <location>
        <begin position="433"/>
        <end position="455"/>
    </location>
</feature>
<evidence type="ECO:0000259" key="8">
    <source>
        <dbReference type="Pfam" id="PF02687"/>
    </source>
</evidence>
<evidence type="ECO:0000256" key="1">
    <source>
        <dbReference type="ARBA" id="ARBA00004651"/>
    </source>
</evidence>
<organism evidence="9 10">
    <name type="scientific">Ruminiclostridium cellulolyticum (strain ATCC 35319 / DSM 5812 / JCM 6584 / H10)</name>
    <name type="common">Clostridium cellulolyticum</name>
    <dbReference type="NCBI Taxonomy" id="394503"/>
    <lineage>
        <taxon>Bacteria</taxon>
        <taxon>Bacillati</taxon>
        <taxon>Bacillota</taxon>
        <taxon>Clostridia</taxon>
        <taxon>Eubacteriales</taxon>
        <taxon>Oscillospiraceae</taxon>
        <taxon>Ruminiclostridium</taxon>
    </lineage>
</organism>
<dbReference type="EMBL" id="CP001348">
    <property type="protein sequence ID" value="ACL74940.1"/>
    <property type="molecule type" value="Genomic_DNA"/>
</dbReference>
<dbReference type="InterPro" id="IPR050250">
    <property type="entry name" value="Macrolide_Exporter_MacB"/>
</dbReference>